<keyword evidence="1" id="KW-0812">Transmembrane</keyword>
<dbReference type="Proteomes" id="UP000198802">
    <property type="component" value="Unassembled WGS sequence"/>
</dbReference>
<evidence type="ECO:0000313" key="3">
    <source>
        <dbReference type="Proteomes" id="UP000198802"/>
    </source>
</evidence>
<dbReference type="AlphaFoldDB" id="A0A0S4QGD4"/>
<dbReference type="RefSeq" id="WP_006539069.1">
    <property type="nucleotide sequence ID" value="NZ_FAOZ01000002.1"/>
</dbReference>
<keyword evidence="1" id="KW-1133">Transmembrane helix</keyword>
<accession>A0A0S4QGD4</accession>
<dbReference type="InterPro" id="IPR025323">
    <property type="entry name" value="DUF4229"/>
</dbReference>
<dbReference type="EMBL" id="FAOZ01000002">
    <property type="protein sequence ID" value="CUU54239.1"/>
    <property type="molecule type" value="Genomic_DNA"/>
</dbReference>
<proteinExistence type="predicted"/>
<keyword evidence="3" id="KW-1185">Reference proteome</keyword>
<evidence type="ECO:0008006" key="4">
    <source>
        <dbReference type="Google" id="ProtNLM"/>
    </source>
</evidence>
<protein>
    <recommendedName>
        <fullName evidence="4">DUF4229 domain-containing protein</fullName>
    </recommendedName>
</protein>
<reference evidence="3" key="1">
    <citation type="submission" date="2015-11" db="EMBL/GenBank/DDBJ databases">
        <authorList>
            <person name="Varghese N."/>
        </authorList>
    </citation>
    <scope>NUCLEOTIDE SEQUENCE [LARGE SCALE GENOMIC DNA]</scope>
    <source>
        <strain evidence="3">DSM 45899</strain>
    </source>
</reference>
<evidence type="ECO:0000313" key="2">
    <source>
        <dbReference type="EMBL" id="CUU54239.1"/>
    </source>
</evidence>
<dbReference type="Pfam" id="PF14012">
    <property type="entry name" value="DUF4229"/>
    <property type="match status" value="1"/>
</dbReference>
<organism evidence="2 3">
    <name type="scientific">Parafrankia irregularis</name>
    <dbReference type="NCBI Taxonomy" id="795642"/>
    <lineage>
        <taxon>Bacteria</taxon>
        <taxon>Bacillati</taxon>
        <taxon>Actinomycetota</taxon>
        <taxon>Actinomycetes</taxon>
        <taxon>Frankiales</taxon>
        <taxon>Frankiaceae</taxon>
        <taxon>Parafrankia</taxon>
    </lineage>
</organism>
<evidence type="ECO:0000256" key="1">
    <source>
        <dbReference type="SAM" id="Phobius"/>
    </source>
</evidence>
<keyword evidence="1" id="KW-0472">Membrane</keyword>
<sequence length="69" mass="7311">MWGLNLRYFAIRAALFAAVLAVLLLVGVGGLLGFALALVVSGLLSYPLALRQRRAVLDSVAARRGGESR</sequence>
<gene>
    <name evidence="2" type="ORF">Ga0074812_102245</name>
</gene>
<feature type="transmembrane region" description="Helical" evidence="1">
    <location>
        <begin position="15"/>
        <end position="44"/>
    </location>
</feature>
<name>A0A0S4QGD4_9ACTN</name>